<gene>
    <name evidence="1" type="ORF">L1987_46357</name>
</gene>
<keyword evidence="2" id="KW-1185">Reference proteome</keyword>
<dbReference type="Proteomes" id="UP001056120">
    <property type="component" value="Linkage Group LG15"/>
</dbReference>
<sequence>MSGRHRRSETIWDDKEEKRPSAEIRSNVSPGRSQNWSKSEVHDGLMHGNSSRSPSWDPLQGNRNGPKDDDIRRDRNRMYSHPTFDGWEKQYSTHPSDDSYDLPYRSRDKGAGGNMRMNRERTRSPNGSRSRSRDGMSRSSREGTRGRRHETNASYPNMRNNSKDFASRGGDNNITESWSCRTDYKEGPRYNDYPHRNVYHDYRNTRIPCRYFAAGNCNRDNCKFSHDVTEAAGGYDDKRSLGNKNRTRSYDQQPHDDLNVKSNLGKTEKSWNSSLWDDVKSGSFDETSRQGHTSDDNNNNTTWDSMDDKKMWLDGHASRDASGFHDVGKSHPSVDNKTSSWSGPTSWDGVSGSGFSSVSNPSHKYEESIKESLNDNNAQGRMSAKSGSSIDRNSTKKWDGPLWDECSEPVMAQTDNSKIRKWDGPGLNKMASDNIVPEDANQQVRTSGKESIHDMNTQSLSYLNESDQSHMLLSNTFNGPLHGQVQGMYVRMENQNKEGGKPLKPLEGNVPQPQTMNGTDLTSQLAQENAPPPQGPILQFYSESHLTNAIDFLKSLPNSAAYNQDIGTKEEVKISVPMGILSGSLTQQNQTPADLTHDSSKLGVMEKEAVDKRAAENSKKEVENKNPEAQSKVEEGDIGNDEKAMRQFKVGLVDFVKEILKPKWKEGKMSREIHKSVVKKVVEKVTSTIQGSQIPRTQPKIDQYLAYSKPKITKLVEAYMERLLKA</sequence>
<name>A0ACB9G028_9ASTR</name>
<organism evidence="1 2">
    <name type="scientific">Smallanthus sonchifolius</name>
    <dbReference type="NCBI Taxonomy" id="185202"/>
    <lineage>
        <taxon>Eukaryota</taxon>
        <taxon>Viridiplantae</taxon>
        <taxon>Streptophyta</taxon>
        <taxon>Embryophyta</taxon>
        <taxon>Tracheophyta</taxon>
        <taxon>Spermatophyta</taxon>
        <taxon>Magnoliopsida</taxon>
        <taxon>eudicotyledons</taxon>
        <taxon>Gunneridae</taxon>
        <taxon>Pentapetalae</taxon>
        <taxon>asterids</taxon>
        <taxon>campanulids</taxon>
        <taxon>Asterales</taxon>
        <taxon>Asteraceae</taxon>
        <taxon>Asteroideae</taxon>
        <taxon>Heliantheae alliance</taxon>
        <taxon>Millerieae</taxon>
        <taxon>Smallanthus</taxon>
    </lineage>
</organism>
<dbReference type="EMBL" id="CM042032">
    <property type="protein sequence ID" value="KAI3776571.1"/>
    <property type="molecule type" value="Genomic_DNA"/>
</dbReference>
<protein>
    <submittedName>
        <fullName evidence="1">Uncharacterized protein</fullName>
    </submittedName>
</protein>
<evidence type="ECO:0000313" key="2">
    <source>
        <dbReference type="Proteomes" id="UP001056120"/>
    </source>
</evidence>
<proteinExistence type="predicted"/>
<evidence type="ECO:0000313" key="1">
    <source>
        <dbReference type="EMBL" id="KAI3776571.1"/>
    </source>
</evidence>
<reference evidence="2" key="1">
    <citation type="journal article" date="2022" name="Mol. Ecol. Resour.">
        <title>The genomes of chicory, endive, great burdock and yacon provide insights into Asteraceae palaeo-polyploidization history and plant inulin production.</title>
        <authorList>
            <person name="Fan W."/>
            <person name="Wang S."/>
            <person name="Wang H."/>
            <person name="Wang A."/>
            <person name="Jiang F."/>
            <person name="Liu H."/>
            <person name="Zhao H."/>
            <person name="Xu D."/>
            <person name="Zhang Y."/>
        </authorList>
    </citation>
    <scope>NUCLEOTIDE SEQUENCE [LARGE SCALE GENOMIC DNA]</scope>
    <source>
        <strain evidence="2">cv. Yunnan</strain>
    </source>
</reference>
<reference evidence="1 2" key="2">
    <citation type="journal article" date="2022" name="Mol. Ecol. Resour.">
        <title>The genomes of chicory, endive, great burdock and yacon provide insights into Asteraceae paleo-polyploidization history and plant inulin production.</title>
        <authorList>
            <person name="Fan W."/>
            <person name="Wang S."/>
            <person name="Wang H."/>
            <person name="Wang A."/>
            <person name="Jiang F."/>
            <person name="Liu H."/>
            <person name="Zhao H."/>
            <person name="Xu D."/>
            <person name="Zhang Y."/>
        </authorList>
    </citation>
    <scope>NUCLEOTIDE SEQUENCE [LARGE SCALE GENOMIC DNA]</scope>
    <source>
        <strain evidence="2">cv. Yunnan</strain>
        <tissue evidence="1">Leaves</tissue>
    </source>
</reference>
<comment type="caution">
    <text evidence="1">The sequence shown here is derived from an EMBL/GenBank/DDBJ whole genome shotgun (WGS) entry which is preliminary data.</text>
</comment>
<accession>A0ACB9G028</accession>